<dbReference type="eggNOG" id="COG0582">
    <property type="taxonomic scope" value="Bacteria"/>
</dbReference>
<dbReference type="EMBL" id="CP004885">
    <property type="protein sequence ID" value="AGX88056.1"/>
    <property type="molecule type" value="Genomic_DNA"/>
</dbReference>
<reference evidence="6 7" key="1">
    <citation type="journal article" date="2013" name="Genome Biol.">
        <title>Genomic analysis reveals key aspects of prokaryotic symbiosis in the phototrophic consortium "Chlorochromatium aggregatum".</title>
        <authorList>
            <person name="Liu Z."/>
            <person name="Muller J."/>
            <person name="Li T."/>
            <person name="Alvey R.M."/>
            <person name="Vogl K."/>
            <person name="Frigaard N.U."/>
            <person name="Rockwell N.C."/>
            <person name="Boyd E.S."/>
            <person name="Tomsho L.P."/>
            <person name="Schuster S.C."/>
            <person name="Henke P."/>
            <person name="Rohde M."/>
            <person name="Overmann J."/>
            <person name="Bryant D.A."/>
        </authorList>
    </citation>
    <scope>NUCLEOTIDE SEQUENCE [LARGE SCALE GENOMIC DNA]</scope>
    <source>
        <strain evidence="6">CR</strain>
    </source>
</reference>
<keyword evidence="7" id="KW-1185">Reference proteome</keyword>
<dbReference type="Gene3D" id="1.10.150.130">
    <property type="match status" value="1"/>
</dbReference>
<sequence length="418" mass="46863">MAQKLSDVQIRQLKAQTRAYCLSDGQGLILTVSTTGAKSWSHRYRLRGATVQEKCILGEYPTFGLAEARRWLADSKTLVTKFHLSPAKIKADGPPLDRSQESIDAATEYLKKWFPASWALFNRKKSSSVAEAVQAWIDGVLSETRASTVAEEAAIARHVIPAIGDLPLIDVRSIHLREVIAGAKIRGGISAARRIDQLMKQFFRYQLQTEALKSDPTVALEPLPPAIARDRYLSITEIEEVLRQADELPPRSAALALRLLLSFGCRKDELLSSAWNEFDLSSDNPIWTIPAARTKTNQERIIPITGKVVEWLKELYELSNGSQYVFPGEVKSGHVSHAWLNNYSKELQGDGEPWTIHDLRRTFATIANERKHRPDAIELQLGHAIGGIRGIYARMALIDERRALVEDMARFIDCLTED</sequence>
<dbReference type="SUPFAM" id="SSF56349">
    <property type="entry name" value="DNA breaking-rejoining enzymes"/>
    <property type="match status" value="1"/>
</dbReference>
<feature type="domain" description="Tyr recombinase" evidence="5">
    <location>
        <begin position="228"/>
        <end position="406"/>
    </location>
</feature>
<dbReference type="InterPro" id="IPR002104">
    <property type="entry name" value="Integrase_catalytic"/>
</dbReference>
<dbReference type="Pfam" id="PF22022">
    <property type="entry name" value="Phage_int_M"/>
    <property type="match status" value="1"/>
</dbReference>
<dbReference type="OrthoDB" id="9775880at2"/>
<keyword evidence="3" id="KW-0238">DNA-binding</keyword>
<evidence type="ECO:0000256" key="4">
    <source>
        <dbReference type="ARBA" id="ARBA00023172"/>
    </source>
</evidence>
<gene>
    <name evidence="6" type="ORF">Cenrod_1983</name>
</gene>
<dbReference type="GO" id="GO:0006310">
    <property type="term" value="P:DNA recombination"/>
    <property type="evidence" value="ECO:0007669"/>
    <property type="project" value="UniProtKB-KW"/>
</dbReference>
<protein>
    <submittedName>
        <fullName evidence="6">Integrase</fullName>
    </submittedName>
</protein>
<organism evidence="6 7">
    <name type="scientific">Candidatus Symbiobacter mobilis CR</name>
    <dbReference type="NCBI Taxonomy" id="946483"/>
    <lineage>
        <taxon>Bacteria</taxon>
        <taxon>Pseudomonadati</taxon>
        <taxon>Pseudomonadota</taxon>
        <taxon>Betaproteobacteria</taxon>
        <taxon>Burkholderiales</taxon>
        <taxon>Comamonadaceae</taxon>
    </lineage>
</organism>
<dbReference type="HOGENOM" id="CLU_027562_0_4_4"/>
<keyword evidence="2" id="KW-0229">DNA integration</keyword>
<keyword evidence="4" id="KW-0233">DNA recombination</keyword>
<evidence type="ECO:0000259" key="5">
    <source>
        <dbReference type="PROSITE" id="PS51898"/>
    </source>
</evidence>
<dbReference type="InterPro" id="IPR011010">
    <property type="entry name" value="DNA_brk_join_enz"/>
</dbReference>
<dbReference type="InterPro" id="IPR013762">
    <property type="entry name" value="Integrase-like_cat_sf"/>
</dbReference>
<dbReference type="PANTHER" id="PTHR30629">
    <property type="entry name" value="PROPHAGE INTEGRASE"/>
    <property type="match status" value="1"/>
</dbReference>
<dbReference type="RefSeq" id="WP_022774852.1">
    <property type="nucleotide sequence ID" value="NC_022576.1"/>
</dbReference>
<comment type="similarity">
    <text evidence="1">Belongs to the 'phage' integrase family.</text>
</comment>
<evidence type="ECO:0000256" key="2">
    <source>
        <dbReference type="ARBA" id="ARBA00022908"/>
    </source>
</evidence>
<dbReference type="Pfam" id="PF00589">
    <property type="entry name" value="Phage_integrase"/>
    <property type="match status" value="1"/>
</dbReference>
<dbReference type="PANTHER" id="PTHR30629:SF2">
    <property type="entry name" value="PROPHAGE INTEGRASE INTS-RELATED"/>
    <property type="match status" value="1"/>
</dbReference>
<dbReference type="Gene3D" id="1.10.443.10">
    <property type="entry name" value="Intergrase catalytic core"/>
    <property type="match status" value="1"/>
</dbReference>
<dbReference type="GO" id="GO:0003677">
    <property type="term" value="F:DNA binding"/>
    <property type="evidence" value="ECO:0007669"/>
    <property type="project" value="UniProtKB-KW"/>
</dbReference>
<proteinExistence type="inferred from homology"/>
<evidence type="ECO:0000256" key="3">
    <source>
        <dbReference type="ARBA" id="ARBA00023125"/>
    </source>
</evidence>
<dbReference type="Gene3D" id="3.30.160.390">
    <property type="entry name" value="Integrase, DNA-binding domain"/>
    <property type="match status" value="1"/>
</dbReference>
<dbReference type="PROSITE" id="PS51898">
    <property type="entry name" value="TYR_RECOMBINASE"/>
    <property type="match status" value="1"/>
</dbReference>
<dbReference type="Pfam" id="PF13356">
    <property type="entry name" value="Arm-DNA-bind_3"/>
    <property type="match status" value="1"/>
</dbReference>
<dbReference type="InterPro" id="IPR010998">
    <property type="entry name" value="Integrase_recombinase_N"/>
</dbReference>
<evidence type="ECO:0000256" key="1">
    <source>
        <dbReference type="ARBA" id="ARBA00008857"/>
    </source>
</evidence>
<evidence type="ECO:0000313" key="7">
    <source>
        <dbReference type="Proteomes" id="UP000017184"/>
    </source>
</evidence>
<dbReference type="InterPro" id="IPR038488">
    <property type="entry name" value="Integrase_DNA-bd_sf"/>
</dbReference>
<dbReference type="Proteomes" id="UP000017184">
    <property type="component" value="Chromosome"/>
</dbReference>
<accession>U5N925</accession>
<dbReference type="InterPro" id="IPR025166">
    <property type="entry name" value="Integrase_DNA_bind_dom"/>
</dbReference>
<dbReference type="InterPro" id="IPR053876">
    <property type="entry name" value="Phage_int_M"/>
</dbReference>
<name>U5N925_9BURK</name>
<dbReference type="GO" id="GO:0015074">
    <property type="term" value="P:DNA integration"/>
    <property type="evidence" value="ECO:0007669"/>
    <property type="project" value="UniProtKB-KW"/>
</dbReference>
<dbReference type="InterPro" id="IPR050808">
    <property type="entry name" value="Phage_Integrase"/>
</dbReference>
<dbReference type="AlphaFoldDB" id="U5N925"/>
<dbReference type="CDD" id="cd00801">
    <property type="entry name" value="INT_P4_C"/>
    <property type="match status" value="1"/>
</dbReference>
<dbReference type="STRING" id="946483.Cenrod_1983"/>
<dbReference type="KEGG" id="cbx:Cenrod_1983"/>
<evidence type="ECO:0000313" key="6">
    <source>
        <dbReference type="EMBL" id="AGX88056.1"/>
    </source>
</evidence>